<accession>A0A9P6AGV7</accession>
<sequence>MRAPPSPSIPAVLFPSAEFYRGTVAPHALSPNWLTALSRQLNPHNYLPPQKVLETRISQWRSALRTFLLADLRAGHYGKRVHTWDGTGCVIAYYLHPMPVFLDMLGLYAVRDSDIDEEVLQMIDGFALCPTWINSPTVSRPPSPRFSFSWFGCIPFRHKYNRSYESPYKFEVVSLSSLPSHSSQDSFFLPISSHTSPLSSASSILSNNSASSHIHQPTGIPMDSGSHITLDSEYSVEEEQGVTEKPFDKELYSCGWRSERVVMRLGPCADDDTASHTKRDNTSSQHEVVVSGSVP</sequence>
<reference evidence="2" key="1">
    <citation type="journal article" date="2020" name="Nat. Commun.">
        <title>Large-scale genome sequencing of mycorrhizal fungi provides insights into the early evolution of symbiotic traits.</title>
        <authorList>
            <person name="Miyauchi S."/>
            <person name="Kiss E."/>
            <person name="Kuo A."/>
            <person name="Drula E."/>
            <person name="Kohler A."/>
            <person name="Sanchez-Garcia M."/>
            <person name="Morin E."/>
            <person name="Andreopoulos B."/>
            <person name="Barry K.W."/>
            <person name="Bonito G."/>
            <person name="Buee M."/>
            <person name="Carver A."/>
            <person name="Chen C."/>
            <person name="Cichocki N."/>
            <person name="Clum A."/>
            <person name="Culley D."/>
            <person name="Crous P.W."/>
            <person name="Fauchery L."/>
            <person name="Girlanda M."/>
            <person name="Hayes R.D."/>
            <person name="Keri Z."/>
            <person name="LaButti K."/>
            <person name="Lipzen A."/>
            <person name="Lombard V."/>
            <person name="Magnuson J."/>
            <person name="Maillard F."/>
            <person name="Murat C."/>
            <person name="Nolan M."/>
            <person name="Ohm R.A."/>
            <person name="Pangilinan J."/>
            <person name="Pereira M.F."/>
            <person name="Perotto S."/>
            <person name="Peter M."/>
            <person name="Pfister S."/>
            <person name="Riley R."/>
            <person name="Sitrit Y."/>
            <person name="Stielow J.B."/>
            <person name="Szollosi G."/>
            <person name="Zifcakova L."/>
            <person name="Stursova M."/>
            <person name="Spatafora J.W."/>
            <person name="Tedersoo L."/>
            <person name="Vaario L.M."/>
            <person name="Yamada A."/>
            <person name="Yan M."/>
            <person name="Wang P."/>
            <person name="Xu J."/>
            <person name="Bruns T."/>
            <person name="Baldrian P."/>
            <person name="Vilgalys R."/>
            <person name="Dunand C."/>
            <person name="Henrissat B."/>
            <person name="Grigoriev I.V."/>
            <person name="Hibbett D."/>
            <person name="Nagy L.G."/>
            <person name="Martin F.M."/>
        </authorList>
    </citation>
    <scope>NUCLEOTIDE SEQUENCE</scope>
    <source>
        <strain evidence="2">UP504</strain>
    </source>
</reference>
<evidence type="ECO:0000256" key="1">
    <source>
        <dbReference type="SAM" id="MobiDB-lite"/>
    </source>
</evidence>
<feature type="region of interest" description="Disordered" evidence="1">
    <location>
        <begin position="270"/>
        <end position="295"/>
    </location>
</feature>
<gene>
    <name evidence="2" type="ORF">BS47DRAFT_1400247</name>
</gene>
<dbReference type="Proteomes" id="UP000886523">
    <property type="component" value="Unassembled WGS sequence"/>
</dbReference>
<dbReference type="AlphaFoldDB" id="A0A9P6AGV7"/>
<name>A0A9P6AGV7_9AGAM</name>
<evidence type="ECO:0000313" key="2">
    <source>
        <dbReference type="EMBL" id="KAF9505617.1"/>
    </source>
</evidence>
<keyword evidence="3" id="KW-1185">Reference proteome</keyword>
<organism evidence="2 3">
    <name type="scientific">Hydnum rufescens UP504</name>
    <dbReference type="NCBI Taxonomy" id="1448309"/>
    <lineage>
        <taxon>Eukaryota</taxon>
        <taxon>Fungi</taxon>
        <taxon>Dikarya</taxon>
        <taxon>Basidiomycota</taxon>
        <taxon>Agaricomycotina</taxon>
        <taxon>Agaricomycetes</taxon>
        <taxon>Cantharellales</taxon>
        <taxon>Hydnaceae</taxon>
        <taxon>Hydnum</taxon>
    </lineage>
</organism>
<comment type="caution">
    <text evidence="2">The sequence shown here is derived from an EMBL/GenBank/DDBJ whole genome shotgun (WGS) entry which is preliminary data.</text>
</comment>
<dbReference type="EMBL" id="MU129144">
    <property type="protein sequence ID" value="KAF9505617.1"/>
    <property type="molecule type" value="Genomic_DNA"/>
</dbReference>
<proteinExistence type="predicted"/>
<evidence type="ECO:0000313" key="3">
    <source>
        <dbReference type="Proteomes" id="UP000886523"/>
    </source>
</evidence>
<protein>
    <submittedName>
        <fullName evidence="2">Uncharacterized protein</fullName>
    </submittedName>
</protein>